<dbReference type="GO" id="GO:0005524">
    <property type="term" value="F:ATP binding"/>
    <property type="evidence" value="ECO:0007669"/>
    <property type="project" value="UniProtKB-KW"/>
</dbReference>
<dbReference type="AlphaFoldDB" id="A0A9C7PZR6"/>
<dbReference type="CDD" id="cd18042">
    <property type="entry name" value="DEXXQc_SETX"/>
    <property type="match status" value="1"/>
</dbReference>
<keyword evidence="8" id="KW-1185">Reference proteome</keyword>
<keyword evidence="1" id="KW-0547">Nucleotide-binding</keyword>
<evidence type="ECO:0000256" key="2">
    <source>
        <dbReference type="ARBA" id="ARBA00022801"/>
    </source>
</evidence>
<reference evidence="7" key="2">
    <citation type="submission" date="2022-01" db="EMBL/GenBank/DDBJ databases">
        <authorList>
            <person name="Hirooka S."/>
            <person name="Miyagishima S.Y."/>
        </authorList>
    </citation>
    <scope>NUCLEOTIDE SEQUENCE</scope>
    <source>
        <strain evidence="7">NBRC 102759</strain>
    </source>
</reference>
<name>A0A9C7PZR6_9RHOD</name>
<dbReference type="InterPro" id="IPR041679">
    <property type="entry name" value="DNA2/NAM7-like_C"/>
</dbReference>
<dbReference type="GO" id="GO:0016787">
    <property type="term" value="F:hydrolase activity"/>
    <property type="evidence" value="ECO:0007669"/>
    <property type="project" value="UniProtKB-KW"/>
</dbReference>
<proteinExistence type="predicted"/>
<dbReference type="GO" id="GO:0005694">
    <property type="term" value="C:chromosome"/>
    <property type="evidence" value="ECO:0007669"/>
    <property type="project" value="UniProtKB-ARBA"/>
</dbReference>
<evidence type="ECO:0000259" key="5">
    <source>
        <dbReference type="Pfam" id="PF13086"/>
    </source>
</evidence>
<dbReference type="EMBL" id="BQMJ01000048">
    <property type="protein sequence ID" value="GJQ13903.1"/>
    <property type="molecule type" value="Genomic_DNA"/>
</dbReference>
<dbReference type="PANTHER" id="PTHR10887:SF525">
    <property type="entry name" value="P-LOOP CONTAINING NUCLEOSIDE TRIPHOSPHATE HYDROLASES SUPERFAMILY PROTEIN"/>
    <property type="match status" value="1"/>
</dbReference>
<dbReference type="Proteomes" id="UP001061958">
    <property type="component" value="Unassembled WGS sequence"/>
</dbReference>
<evidence type="ECO:0000256" key="1">
    <source>
        <dbReference type="ARBA" id="ARBA00022741"/>
    </source>
</evidence>
<dbReference type="Gene3D" id="3.40.50.300">
    <property type="entry name" value="P-loop containing nucleotide triphosphate hydrolases"/>
    <property type="match status" value="2"/>
</dbReference>
<evidence type="ECO:0000313" key="7">
    <source>
        <dbReference type="EMBL" id="GJQ13903.1"/>
    </source>
</evidence>
<dbReference type="OrthoDB" id="6513042at2759"/>
<dbReference type="Pfam" id="PF13086">
    <property type="entry name" value="AAA_11"/>
    <property type="match status" value="1"/>
</dbReference>
<dbReference type="InterPro" id="IPR047187">
    <property type="entry name" value="SF1_C_Upf1"/>
</dbReference>
<gene>
    <name evidence="7" type="ORF">GpartN1_g5694.t1</name>
</gene>
<keyword evidence="4" id="KW-0067">ATP-binding</keyword>
<sequence length="899" mass="102217">MNETTLNSNFIRNNSTTISDLVLSWKIAQLNEECLRNEEASFHCSPALEFASEEEYKKFFRLLIQHDLKSSIVAALESCRKSWERKSSVTDNLRKNKKCSIVEIGAKNMFDFSGTLQRAQLRRKFLYLDILVFPQEHSVANINEGDILIVVSGVFSISVWQSVHESSLFLVDRVFNQSKQGNFLVRIRLPEHQISSIQFRLPPLSGSNNSSESYQKDVEQGEIDEVYIRVIGSVVTASRECLAVENLSKYALKAEILKPSQCDGLRFSLACLKGPNQKFRRVMEVVDKVSGSWQLNASQYEAVASCVTSSTGFHLIQGPPGTGKTNTLLAILNVFHVYGYQLYYDNLIDNWYEQKGHQTSSSLETDSVSSSSLLSGLLGSLDQTLGSLSRSLQKPRIMVCAPSNAAVDEAMSKLLQHGFVDVDGNEYQPEMIRIGANERVSEATKALTAENQAHEFYNLFCSRTCSHERQYLDEDLKKKWLVQWNKEYRKCRTNFEMCSSREKKMESYERLEQLRRDLNRLTLVFSKGRSKDQIISELILSYVKTAQIVFCTLSGAFLLFSLSGNSTILHSRSQMNKYCRFDTVIIDEAAQATEPACLIPFLFHIKRCVLVGDPQQLPATVFSCGDLGTAYGQSLLERFCRVGRPVIMLDTQYRMHPEISSFPNQYFYQGLLKNDVSVCDDNRSHVCHNDPLKPLLGPYAVVDISDGKECRSSSSGSFYNEIEADIVARIYKYFRYKYSPEEISQTNTSLERRVGILTPYRRQLLSLKQAFEEHNLSLKGIEIDSVDAFQGREKDWIILSCVRCSFEKGIGFVRDIRRMNVAITRAKYSLLIVGNMKALSHHSADWCALVENAKRRGLLLNGTGGIENLCTQSVVTRKERKRALHKNYLRKPTKYEKHS</sequence>
<keyword evidence="2" id="KW-0378">Hydrolase</keyword>
<dbReference type="CDD" id="cd18808">
    <property type="entry name" value="SF1_C_Upf1"/>
    <property type="match status" value="1"/>
</dbReference>
<dbReference type="GO" id="GO:0004386">
    <property type="term" value="F:helicase activity"/>
    <property type="evidence" value="ECO:0007669"/>
    <property type="project" value="UniProtKB-KW"/>
</dbReference>
<evidence type="ECO:0000259" key="6">
    <source>
        <dbReference type="Pfam" id="PF13087"/>
    </source>
</evidence>
<dbReference type="Pfam" id="PF13087">
    <property type="entry name" value="AAA_12"/>
    <property type="match status" value="1"/>
</dbReference>
<accession>A0A9C7PZR6</accession>
<comment type="caution">
    <text evidence="7">The sequence shown here is derived from an EMBL/GenBank/DDBJ whole genome shotgun (WGS) entry which is preliminary data.</text>
</comment>
<keyword evidence="3" id="KW-0347">Helicase</keyword>
<feature type="domain" description="DNA2/NAM7 helicase helicase" evidence="5">
    <location>
        <begin position="294"/>
        <end position="623"/>
    </location>
</feature>
<dbReference type="PANTHER" id="PTHR10887">
    <property type="entry name" value="DNA2/NAM7 HELICASE FAMILY"/>
    <property type="match status" value="1"/>
</dbReference>
<evidence type="ECO:0000256" key="3">
    <source>
        <dbReference type="ARBA" id="ARBA00022806"/>
    </source>
</evidence>
<reference evidence="7" key="1">
    <citation type="journal article" date="2022" name="Proc. Natl. Acad. Sci. U.S.A.">
        <title>Life cycle and functional genomics of the unicellular red alga Galdieria for elucidating algal and plant evolution and industrial use.</title>
        <authorList>
            <person name="Hirooka S."/>
            <person name="Itabashi T."/>
            <person name="Ichinose T.M."/>
            <person name="Onuma R."/>
            <person name="Fujiwara T."/>
            <person name="Yamashita S."/>
            <person name="Jong L.W."/>
            <person name="Tomita R."/>
            <person name="Iwane A.H."/>
            <person name="Miyagishima S.Y."/>
        </authorList>
    </citation>
    <scope>NUCLEOTIDE SEQUENCE</scope>
    <source>
        <strain evidence="7">NBRC 102759</strain>
    </source>
</reference>
<feature type="domain" description="DNA2/NAM7 helicase-like C-terminal" evidence="6">
    <location>
        <begin position="631"/>
        <end position="836"/>
    </location>
</feature>
<dbReference type="InterPro" id="IPR045055">
    <property type="entry name" value="DNA2/NAM7-like"/>
</dbReference>
<dbReference type="SUPFAM" id="SSF52540">
    <property type="entry name" value="P-loop containing nucleoside triphosphate hydrolases"/>
    <property type="match status" value="1"/>
</dbReference>
<dbReference type="FunFam" id="3.40.50.300:FF:000326">
    <property type="entry name" value="P-loop containing nucleoside triphosphate hydrolase"/>
    <property type="match status" value="1"/>
</dbReference>
<evidence type="ECO:0000256" key="4">
    <source>
        <dbReference type="ARBA" id="ARBA00022840"/>
    </source>
</evidence>
<dbReference type="InterPro" id="IPR041677">
    <property type="entry name" value="DNA2/NAM7_AAA_11"/>
</dbReference>
<dbReference type="InterPro" id="IPR027417">
    <property type="entry name" value="P-loop_NTPase"/>
</dbReference>
<protein>
    <submittedName>
        <fullName evidence="7">Uncharacterized protein</fullName>
    </submittedName>
</protein>
<organism evidence="7 8">
    <name type="scientific">Galdieria partita</name>
    <dbReference type="NCBI Taxonomy" id="83374"/>
    <lineage>
        <taxon>Eukaryota</taxon>
        <taxon>Rhodophyta</taxon>
        <taxon>Bangiophyceae</taxon>
        <taxon>Galdieriales</taxon>
        <taxon>Galdieriaceae</taxon>
        <taxon>Galdieria</taxon>
    </lineage>
</organism>
<evidence type="ECO:0000313" key="8">
    <source>
        <dbReference type="Proteomes" id="UP001061958"/>
    </source>
</evidence>